<evidence type="ECO:0000256" key="1">
    <source>
        <dbReference type="SAM" id="MobiDB-lite"/>
    </source>
</evidence>
<keyword evidence="3" id="KW-1185">Reference proteome</keyword>
<dbReference type="Proteomes" id="UP000431826">
    <property type="component" value="Unassembled WGS sequence"/>
</dbReference>
<feature type="region of interest" description="Disordered" evidence="1">
    <location>
        <begin position="748"/>
        <end position="768"/>
    </location>
</feature>
<dbReference type="GeneID" id="96284132"/>
<reference evidence="2 3" key="1">
    <citation type="submission" date="2019-12" db="EMBL/GenBank/DDBJ databases">
        <title>Whole genome shotgun sequence of Streptomyces tubercidicus NBRC 13090.</title>
        <authorList>
            <person name="Ichikawa N."/>
            <person name="Kimura A."/>
            <person name="Kitahashi Y."/>
            <person name="Komaki H."/>
            <person name="Tamura T."/>
        </authorList>
    </citation>
    <scope>NUCLEOTIDE SEQUENCE [LARGE SCALE GENOMIC DNA]</scope>
    <source>
        <strain evidence="2 3">NBRC 13090</strain>
    </source>
</reference>
<evidence type="ECO:0000313" key="3">
    <source>
        <dbReference type="Proteomes" id="UP000431826"/>
    </source>
</evidence>
<dbReference type="RefSeq" id="WP_246240626.1">
    <property type="nucleotide sequence ID" value="NZ_BLIR01000001.1"/>
</dbReference>
<feature type="region of interest" description="Disordered" evidence="1">
    <location>
        <begin position="1"/>
        <end position="47"/>
    </location>
</feature>
<feature type="compositionally biased region" description="Basic and acidic residues" evidence="1">
    <location>
        <begin position="400"/>
        <end position="410"/>
    </location>
</feature>
<dbReference type="EMBL" id="BLIR01000001">
    <property type="protein sequence ID" value="GFE38349.1"/>
    <property type="molecule type" value="Genomic_DNA"/>
</dbReference>
<proteinExistence type="predicted"/>
<organism evidence="2 3">
    <name type="scientific">Streptomyces tubercidicus</name>
    <dbReference type="NCBI Taxonomy" id="47759"/>
    <lineage>
        <taxon>Bacteria</taxon>
        <taxon>Bacillati</taxon>
        <taxon>Actinomycetota</taxon>
        <taxon>Actinomycetes</taxon>
        <taxon>Kitasatosporales</taxon>
        <taxon>Streptomycetaceae</taxon>
        <taxon>Streptomyces</taxon>
    </lineage>
</organism>
<sequence length="768" mass="83639">MSAEDARPALPRGTDGTTREEPEAPAAGGEPPEGDIGFADPDDGDFDETAAEFDAAAAEFALHGGEFAGPPFAGRPFGGQPHSVIFAPGANINNGSVHGGQRVENGGAATGTGTGGRRVEAHEGPISAIEILDAQAGFAEPDWFPEALAELDSRLLFLTGEPGTGRRTAALNLLSRHSGGSMSLRAVDGDMNLASWRPGHRDTRGYLVDGLLPDYPLKPGMVRHLQSLLSTADARMVVVLPDAPELVRRLSRDLHVTPVRCAPPPARAVFDARFKHAVPDPSERARRLAALEPGLLDELLAPELVPAQVAELVAAVAAAEDGGPDLADLQKRLSFLAEGEVPDLLAQLRDDADGLAFLLATCVFEGLDHRIVREEAERLLALADGRLSSVLPEGADDSGEDGRRERERTPRPNPQFVFRRSLDELLRSVRAERSASEIHSNPGYTYAVEAVRFTRHRQAEAVLRHVWREYGHLSGLLTEWMADLRNEQELTEPVGRVMGRAAGWGGGRRALQHIRTLAESNRRTSRTIAAYALGMAAEDPVLAREVKYRLSLWSAQQSWQVRSTVAYTCGADFGAARPELAMRLLRNVPRGLSDEHERTVDRAVRDALRDLFASGSQATVFRHLAEWADREGTLGDVALRTFPRLLQNTSWCQEQLVDDGEYAPQIIDLVHRTLNDEELFAATCNAVLWWCRMATWGDLPRTAVETLLTALAADVRHGVFRLFVTIDRADDPDLAGLSIVRDALNTWRHGEPPRHPANGSTHLNGSTS</sequence>
<protein>
    <submittedName>
        <fullName evidence="2">Uncharacterized protein</fullName>
    </submittedName>
</protein>
<feature type="region of interest" description="Disordered" evidence="1">
    <location>
        <begin position="391"/>
        <end position="413"/>
    </location>
</feature>
<feature type="compositionally biased region" description="Polar residues" evidence="1">
    <location>
        <begin position="758"/>
        <end position="768"/>
    </location>
</feature>
<dbReference type="AlphaFoldDB" id="A0A640URI2"/>
<evidence type="ECO:0000313" key="2">
    <source>
        <dbReference type="EMBL" id="GFE38349.1"/>
    </source>
</evidence>
<accession>A0A640URI2</accession>
<name>A0A640URI2_9ACTN</name>
<gene>
    <name evidence="2" type="ORF">Stube_30220</name>
</gene>
<comment type="caution">
    <text evidence="2">The sequence shown here is derived from an EMBL/GenBank/DDBJ whole genome shotgun (WGS) entry which is preliminary data.</text>
</comment>